<name>A0AAD8Y584_9STRA</name>
<dbReference type="PROSITE" id="PS50191">
    <property type="entry name" value="CRAL_TRIO"/>
    <property type="match status" value="2"/>
</dbReference>
<accession>A0AAD8Y584</accession>
<dbReference type="AlphaFoldDB" id="A0AAD8Y584"/>
<sequence length="539" mass="61230">MVSSSSPKSSTAMTKDNVYNQTATPDETPILIQDKLAEFELALDDVGDEEKRCYLMAKEKGPDECNDVHKLIFLRCEVFDVDRAVARFVKYWNTRVALFGQDKAFLPLTIDGALKDDMESIEVDYLQVANKTDPDGRAILLFDFNKEGEDVSSESLLRVVWYQVHVALRQESCQKRGVVVYVRSIDRFMDWRPSLSKKIAAAGRGILPIRFAGMHFIHPPSYLTLILAVVRPVVGKKLRNRFYHHSGSIDDLLNSLSKFGLGDMDMLPTIFAMTKDNVYNQTATPDETPILIQDKLAEFELALDDVGDEEKRCYLMAKEKGPDECNDVHKLIFLRCEVFDIDRAVARFVKYWNTRVALFGQDKAFLPLTIDGALKDDMESIEVDYLQVANKTDPDGRAILLFDFNKEGEDVSSESLLRVVWYQVHVALRQESCQKRGVVVYVRSIDRFMDWRPSLSKKIAAAGRGILPIRFAGMHFIHPPSYLTLILAVVRPVVGKKLRNRFYHHSGSIDDLLNSLSKFGLGDMDMLPTIFGGELTEYL</sequence>
<dbReference type="PRINTS" id="PR00180">
    <property type="entry name" value="CRETINALDHBP"/>
</dbReference>
<feature type="compositionally biased region" description="Polar residues" evidence="1">
    <location>
        <begin position="11"/>
        <end position="22"/>
    </location>
</feature>
<gene>
    <name evidence="3" type="ORF">QTG54_009715</name>
</gene>
<dbReference type="GO" id="GO:0016020">
    <property type="term" value="C:membrane"/>
    <property type="evidence" value="ECO:0007669"/>
    <property type="project" value="TreeGrafter"/>
</dbReference>
<dbReference type="InterPro" id="IPR036865">
    <property type="entry name" value="CRAL-TRIO_dom_sf"/>
</dbReference>
<dbReference type="Pfam" id="PF00650">
    <property type="entry name" value="CRAL_TRIO"/>
    <property type="match status" value="2"/>
</dbReference>
<dbReference type="GO" id="GO:1902936">
    <property type="term" value="F:phosphatidylinositol bisphosphate binding"/>
    <property type="evidence" value="ECO:0007669"/>
    <property type="project" value="TreeGrafter"/>
</dbReference>
<reference evidence="3" key="1">
    <citation type="submission" date="2023-06" db="EMBL/GenBank/DDBJ databases">
        <title>Survivors Of The Sea: Transcriptome response of Skeletonema marinoi to long-term dormancy.</title>
        <authorList>
            <person name="Pinder M.I.M."/>
            <person name="Kourtchenko O."/>
            <person name="Robertson E.K."/>
            <person name="Larsson T."/>
            <person name="Maumus F."/>
            <person name="Osuna-Cruz C.M."/>
            <person name="Vancaester E."/>
            <person name="Stenow R."/>
            <person name="Vandepoele K."/>
            <person name="Ploug H."/>
            <person name="Bruchert V."/>
            <person name="Godhe A."/>
            <person name="Topel M."/>
        </authorList>
    </citation>
    <scope>NUCLEOTIDE SEQUENCE</scope>
    <source>
        <strain evidence="3">R05AC</strain>
    </source>
</reference>
<dbReference type="SUPFAM" id="SSF52087">
    <property type="entry name" value="CRAL/TRIO domain"/>
    <property type="match status" value="2"/>
</dbReference>
<dbReference type="EMBL" id="JATAAI010000017">
    <property type="protein sequence ID" value="KAK1739956.1"/>
    <property type="molecule type" value="Genomic_DNA"/>
</dbReference>
<evidence type="ECO:0000313" key="4">
    <source>
        <dbReference type="Proteomes" id="UP001224775"/>
    </source>
</evidence>
<dbReference type="Gene3D" id="3.40.525.10">
    <property type="entry name" value="CRAL-TRIO lipid binding domain"/>
    <property type="match status" value="2"/>
</dbReference>
<feature type="compositionally biased region" description="Low complexity" evidence="1">
    <location>
        <begin position="1"/>
        <end position="10"/>
    </location>
</feature>
<evidence type="ECO:0000256" key="1">
    <source>
        <dbReference type="SAM" id="MobiDB-lite"/>
    </source>
</evidence>
<comment type="caution">
    <text evidence="3">The sequence shown here is derived from an EMBL/GenBank/DDBJ whole genome shotgun (WGS) entry which is preliminary data.</text>
</comment>
<feature type="domain" description="CRAL-TRIO" evidence="2">
    <location>
        <begin position="377"/>
        <end position="539"/>
    </location>
</feature>
<dbReference type="Proteomes" id="UP001224775">
    <property type="component" value="Unassembled WGS sequence"/>
</dbReference>
<organism evidence="3 4">
    <name type="scientific">Skeletonema marinoi</name>
    <dbReference type="NCBI Taxonomy" id="267567"/>
    <lineage>
        <taxon>Eukaryota</taxon>
        <taxon>Sar</taxon>
        <taxon>Stramenopiles</taxon>
        <taxon>Ochrophyta</taxon>
        <taxon>Bacillariophyta</taxon>
        <taxon>Coscinodiscophyceae</taxon>
        <taxon>Thalassiosirophycidae</taxon>
        <taxon>Thalassiosirales</taxon>
        <taxon>Skeletonemataceae</taxon>
        <taxon>Skeletonema</taxon>
        <taxon>Skeletonema marinoi-dohrnii complex</taxon>
    </lineage>
</organism>
<dbReference type="CDD" id="cd00170">
    <property type="entry name" value="SEC14"/>
    <property type="match status" value="2"/>
</dbReference>
<keyword evidence="4" id="KW-1185">Reference proteome</keyword>
<feature type="region of interest" description="Disordered" evidence="1">
    <location>
        <begin position="1"/>
        <end position="22"/>
    </location>
</feature>
<dbReference type="InterPro" id="IPR001251">
    <property type="entry name" value="CRAL-TRIO_dom"/>
</dbReference>
<proteinExistence type="predicted"/>
<evidence type="ECO:0000259" key="2">
    <source>
        <dbReference type="PROSITE" id="PS50191"/>
    </source>
</evidence>
<dbReference type="PANTHER" id="PTHR10174">
    <property type="entry name" value="ALPHA-TOCOPHEROL TRANSFER PROTEIN-RELATED"/>
    <property type="match status" value="1"/>
</dbReference>
<dbReference type="PANTHER" id="PTHR10174:SF208">
    <property type="entry name" value="CRAL-TRIO DOMAIN-CONTAINING PROTEIN DDB_G0278031"/>
    <property type="match status" value="1"/>
</dbReference>
<evidence type="ECO:0000313" key="3">
    <source>
        <dbReference type="EMBL" id="KAK1739956.1"/>
    </source>
</evidence>
<protein>
    <submittedName>
        <fullName evidence="3">SEC14 family lipid-binding protein</fullName>
    </submittedName>
</protein>
<feature type="domain" description="CRAL-TRIO" evidence="2">
    <location>
        <begin position="117"/>
        <end position="279"/>
    </location>
</feature>